<keyword evidence="5" id="KW-1185">Reference proteome</keyword>
<evidence type="ECO:0000256" key="2">
    <source>
        <dbReference type="PROSITE-ProRule" id="PRU00708"/>
    </source>
</evidence>
<protein>
    <recommendedName>
        <fullName evidence="6">Pentatricopeptide repeat-containing protein</fullName>
    </recommendedName>
</protein>
<dbReference type="PANTHER" id="PTHR47926">
    <property type="entry name" value="PENTATRICOPEPTIDE REPEAT-CONTAINING PROTEIN"/>
    <property type="match status" value="1"/>
</dbReference>
<feature type="repeat" description="PPR" evidence="2">
    <location>
        <begin position="470"/>
        <end position="504"/>
    </location>
</feature>
<dbReference type="FunFam" id="1.25.40.10:FF:000344">
    <property type="entry name" value="Pentatricopeptide repeat-containing protein"/>
    <property type="match status" value="1"/>
</dbReference>
<dbReference type="EMBL" id="JABFUD020000011">
    <property type="protein sequence ID" value="KAI5073852.1"/>
    <property type="molecule type" value="Genomic_DNA"/>
</dbReference>
<dbReference type="Proteomes" id="UP000886520">
    <property type="component" value="Chromosome 11"/>
</dbReference>
<dbReference type="GO" id="GO:0009451">
    <property type="term" value="P:RNA modification"/>
    <property type="evidence" value="ECO:0007669"/>
    <property type="project" value="InterPro"/>
</dbReference>
<dbReference type="NCBIfam" id="TIGR00756">
    <property type="entry name" value="PPR"/>
    <property type="match status" value="4"/>
</dbReference>
<evidence type="ECO:0000313" key="5">
    <source>
        <dbReference type="Proteomes" id="UP000886520"/>
    </source>
</evidence>
<evidence type="ECO:0000256" key="3">
    <source>
        <dbReference type="SAM" id="MobiDB-lite"/>
    </source>
</evidence>
<dbReference type="FunFam" id="1.25.40.10:FF:000158">
    <property type="entry name" value="pentatricopeptide repeat-containing protein At2g33680"/>
    <property type="match status" value="1"/>
</dbReference>
<sequence length="724" mass="79327">MAILNARNRRSYAPQQKKLHSDHHGSNDVPNLQRYRLANTEERSSQCLLLQGLCDTGQVQVASDALSRIHCPLPTSIYLSLLKASVRSNSLLLVLYTRIHLTANRVSVKGFLADYLVMTLAKCGAVDEARNLSASLPHLTVFSWTAIIFAYANSDRGEEALEAYQDMLKDGISPDSFTFVSLFKACGSIPNIDQGKALHLHAQNMGLATHKFVGNSIVSMYGKCGVISDAEDVFVAMTDRDAVSWNGMLSAYVEQGQGKKSLLLYRQMHEEGMVADLATFVIVFQACATLAEDEDAPRSLKAAIYQIGRALHSDARKKSFDSHFLVGTAILSMYAHCGTFVEAESIFSMLLNRDLIAWNAMLTVYVEQEQAEKALSLYLHMQQEGISPDLLTYLFAVQACGILGEKADNSVHAGMTISRCLEIGQAFHLELRSKGYSAHIPVANALLSMYGKCGALAEAEEAFHEINECDIISWNAMLAAYCEHGQKEKALSLFKVMHTQQVSVTDVTLICILQICGETGYLELGRSVHFDIVYAGLDKLPALTATLVNAYGSCASLADAEVVFDSYAEPNIVAWNVCIAGYAGDKTSVGSLYVFENMRLTGFTPDDVTYTSLLSACSHNGLVIECLDYLSNASGRATNGIKHLNTIIDLFGRAGDFKRLMWYFRKFKMESDPVSWSNLLGACSAHGNVELAKHAFDQAVRMEATESSVFVLMSNIYADAGLGK</sequence>
<dbReference type="Pfam" id="PF01535">
    <property type="entry name" value="PPR"/>
    <property type="match status" value="1"/>
</dbReference>
<dbReference type="FunFam" id="1.25.40.10:FF:000381">
    <property type="entry name" value="Pentatricopeptide repeat-containing protein"/>
    <property type="match status" value="1"/>
</dbReference>
<comment type="caution">
    <text evidence="4">The sequence shown here is derived from an EMBL/GenBank/DDBJ whole genome shotgun (WGS) entry which is preliminary data.</text>
</comment>
<dbReference type="Gene3D" id="1.25.40.10">
    <property type="entry name" value="Tetratricopeptide repeat domain"/>
    <property type="match status" value="5"/>
</dbReference>
<keyword evidence="1" id="KW-0677">Repeat</keyword>
<dbReference type="PROSITE" id="PS51375">
    <property type="entry name" value="PPR"/>
    <property type="match status" value="4"/>
</dbReference>
<feature type="region of interest" description="Disordered" evidence="3">
    <location>
        <begin position="1"/>
        <end position="30"/>
    </location>
</feature>
<dbReference type="Pfam" id="PF20431">
    <property type="entry name" value="E_motif"/>
    <property type="match status" value="1"/>
</dbReference>
<evidence type="ECO:0000256" key="1">
    <source>
        <dbReference type="ARBA" id="ARBA00022737"/>
    </source>
</evidence>
<dbReference type="InterPro" id="IPR002885">
    <property type="entry name" value="PPR_rpt"/>
</dbReference>
<dbReference type="InterPro" id="IPR011990">
    <property type="entry name" value="TPR-like_helical_dom_sf"/>
</dbReference>
<dbReference type="GO" id="GO:0003723">
    <property type="term" value="F:RNA binding"/>
    <property type="evidence" value="ECO:0007669"/>
    <property type="project" value="InterPro"/>
</dbReference>
<evidence type="ECO:0000313" key="4">
    <source>
        <dbReference type="EMBL" id="KAI5073852.1"/>
    </source>
</evidence>
<dbReference type="OrthoDB" id="1899794at2759"/>
<evidence type="ECO:0008006" key="6">
    <source>
        <dbReference type="Google" id="ProtNLM"/>
    </source>
</evidence>
<feature type="repeat" description="PPR" evidence="2">
    <location>
        <begin position="241"/>
        <end position="275"/>
    </location>
</feature>
<dbReference type="Pfam" id="PF13041">
    <property type="entry name" value="PPR_2"/>
    <property type="match status" value="5"/>
</dbReference>
<feature type="repeat" description="PPR" evidence="2">
    <location>
        <begin position="354"/>
        <end position="388"/>
    </location>
</feature>
<organism evidence="4 5">
    <name type="scientific">Adiantum capillus-veneris</name>
    <name type="common">Maidenhair fern</name>
    <dbReference type="NCBI Taxonomy" id="13818"/>
    <lineage>
        <taxon>Eukaryota</taxon>
        <taxon>Viridiplantae</taxon>
        <taxon>Streptophyta</taxon>
        <taxon>Embryophyta</taxon>
        <taxon>Tracheophyta</taxon>
        <taxon>Polypodiopsida</taxon>
        <taxon>Polypodiidae</taxon>
        <taxon>Polypodiales</taxon>
        <taxon>Pteridineae</taxon>
        <taxon>Pteridaceae</taxon>
        <taxon>Vittarioideae</taxon>
        <taxon>Adiantum</taxon>
    </lineage>
</organism>
<dbReference type="GO" id="GO:0048731">
    <property type="term" value="P:system development"/>
    <property type="evidence" value="ECO:0007669"/>
    <property type="project" value="UniProtKB-ARBA"/>
</dbReference>
<feature type="repeat" description="PPR" evidence="2">
    <location>
        <begin position="140"/>
        <end position="174"/>
    </location>
</feature>
<dbReference type="PANTHER" id="PTHR47926:SF533">
    <property type="entry name" value="DYW DOMAIN-CONTAINING PROTEIN"/>
    <property type="match status" value="1"/>
</dbReference>
<dbReference type="FunFam" id="1.25.40.10:FF:000343">
    <property type="entry name" value="Pentatricopeptide repeat-containing protein At3g58590"/>
    <property type="match status" value="1"/>
</dbReference>
<reference evidence="4" key="1">
    <citation type="submission" date="2021-01" db="EMBL/GenBank/DDBJ databases">
        <title>Adiantum capillus-veneris genome.</title>
        <authorList>
            <person name="Fang Y."/>
            <person name="Liao Q."/>
        </authorList>
    </citation>
    <scope>NUCLEOTIDE SEQUENCE</scope>
    <source>
        <strain evidence="4">H3</strain>
        <tissue evidence="4">Leaf</tissue>
    </source>
</reference>
<dbReference type="AlphaFoldDB" id="A0A9D4ZH67"/>
<proteinExistence type="predicted"/>
<accession>A0A9D4ZH67</accession>
<dbReference type="InterPro" id="IPR046960">
    <property type="entry name" value="PPR_At4g14850-like_plant"/>
</dbReference>
<name>A0A9D4ZH67_ADICA</name>
<gene>
    <name evidence="4" type="ORF">GOP47_0011865</name>
</gene>
<dbReference type="InterPro" id="IPR046848">
    <property type="entry name" value="E_motif"/>
</dbReference>